<feature type="transmembrane region" description="Helical" evidence="6">
    <location>
        <begin position="335"/>
        <end position="353"/>
    </location>
</feature>
<feature type="transmembrane region" description="Helical" evidence="6">
    <location>
        <begin position="31"/>
        <end position="55"/>
    </location>
</feature>
<feature type="transmembrane region" description="Helical" evidence="6">
    <location>
        <begin position="429"/>
        <end position="447"/>
    </location>
</feature>
<dbReference type="SUPFAM" id="SSF82866">
    <property type="entry name" value="Multidrug efflux transporter AcrB transmembrane domain"/>
    <property type="match status" value="1"/>
</dbReference>
<keyword evidence="2 6" id="KW-0812">Transmembrane</keyword>
<sequence length="1068" mass="123638">MFPQIEIEEKRASKVNLITRIYSNFVLKYPIVPLVLTILITFCLIFISSFLYGWWPTCNVNYYRWSGDEISDKWDSYLASTKNTYSSLQKLMTSSVSIPYQFETTQVGCMYYQKRSEHNKKINTNDIDENDNVLTAESLRAIWETEDKMHQTEGWPDYCYRIPKDLLPSFAEPILDNILSYMKDHLSELEEETNCLAFKSIITELKKYMRTTLNMSNPQSSQLTDQIIYDYVHSFDEEKNETIENRLRITYFGTDYKDMKTTRIRTLVMAGFPLKGFNSKHDRFNQQTRILGKWQVEFLKPLFAQIDNESSPIYPCAAFPFEIEYEIYDIVLQHLFYFGGALLFFIIVSCVAFKSLLVGFFGCLGTIFSLILTVAIINLFFQVHYFDVICAMALFMNCVVGGLVNFYIYQIYKNYSSFLFLVERTTKTMLSALFFNSFSNLALLYFGSRIGQYFGLYSFVLQLVYFALVFTWFLPLLSFYSKIKTKKFKTESMFSLNTILMTSVDEKESSFNEGNISMKKSTSSTLIKRDSSIDVNPSYTNSQSTPNLASLNDIDLNDDGNTRLIVTTSTNSSNSNSNNSTNIFTYAETLNDYPHQSIFDFLKHKVTFKVNCCNQAPSNFIENFFGNYWLPFVYFYRIIFIVIAAILLAANIYFVTQLDTKNKFIFLKSNHRIQRAIDISTDGFFNPLNDNAFVYVWGLNPKSHKSYKNWAVVDDYGYHKSFNKTEVNFNLITNPKVQAHIMDTWNMLQNMTDIIDTYQSKYFGFNPWEMWGMIANTDFGPFDFIFKFLNITEPPKNVTCITPSEYNSYYFIWQLLLSLKTMQENDNYVPGTLFANTLGFSFDDYSLQFIGMKANMFLTKHNTKEELKKQYNRAKEIEKMIQDNAVKNGIPEFKGWMTSAAWIPLAVEENIVKRIIIIFFISLAVSLIGPILFVSYKMSLILLLGSFGSIVFTLGFLKISFGWEIGLNEALMIASSCSFMSVFLQIAAFDAFAKNNKKLPKYGKAQIAIMNSSFPSFTNIFILIACLVIIIFVPYQLFHPFIIYLFFLSLTSVVWSLIISPIVLSYVA</sequence>
<comment type="caution">
    <text evidence="7">The sequence shown here is derived from an EMBL/GenBank/DDBJ whole genome shotgun (WGS) entry which is preliminary data.</text>
</comment>
<dbReference type="Gene3D" id="1.20.1640.10">
    <property type="entry name" value="Multidrug efflux transporter AcrB transmembrane domain"/>
    <property type="match status" value="1"/>
</dbReference>
<evidence type="ECO:0000256" key="5">
    <source>
        <dbReference type="ARBA" id="ARBA00023180"/>
    </source>
</evidence>
<feature type="transmembrane region" description="Helical" evidence="6">
    <location>
        <begin position="1014"/>
        <end position="1035"/>
    </location>
</feature>
<feature type="transmembrane region" description="Helical" evidence="6">
    <location>
        <begin position="940"/>
        <end position="959"/>
    </location>
</feature>
<feature type="transmembrane region" description="Helical" evidence="6">
    <location>
        <begin position="1041"/>
        <end position="1067"/>
    </location>
</feature>
<evidence type="ECO:0000313" key="8">
    <source>
        <dbReference type="Proteomes" id="UP001470230"/>
    </source>
</evidence>
<accession>A0ABR2HG03</accession>
<evidence type="ECO:0000256" key="2">
    <source>
        <dbReference type="ARBA" id="ARBA00022692"/>
    </source>
</evidence>
<dbReference type="Proteomes" id="UP001470230">
    <property type="component" value="Unassembled WGS sequence"/>
</dbReference>
<reference evidence="7 8" key="1">
    <citation type="submission" date="2024-04" db="EMBL/GenBank/DDBJ databases">
        <title>Tritrichomonas musculus Genome.</title>
        <authorList>
            <person name="Alves-Ferreira E."/>
            <person name="Grigg M."/>
            <person name="Lorenzi H."/>
            <person name="Galac M."/>
        </authorList>
    </citation>
    <scope>NUCLEOTIDE SEQUENCE [LARGE SCALE GENOMIC DNA]</scope>
    <source>
        <strain evidence="7 8">EAF2021</strain>
    </source>
</reference>
<protein>
    <recommendedName>
        <fullName evidence="9">SSD domain-containing protein</fullName>
    </recommendedName>
</protein>
<evidence type="ECO:0000256" key="1">
    <source>
        <dbReference type="ARBA" id="ARBA00004141"/>
    </source>
</evidence>
<name>A0ABR2HG03_9EUKA</name>
<evidence type="ECO:0000256" key="6">
    <source>
        <dbReference type="SAM" id="Phobius"/>
    </source>
</evidence>
<feature type="transmembrane region" description="Helical" evidence="6">
    <location>
        <begin position="459"/>
        <end position="480"/>
    </location>
</feature>
<feature type="transmembrane region" description="Helical" evidence="6">
    <location>
        <begin position="971"/>
        <end position="993"/>
    </location>
</feature>
<feature type="transmembrane region" description="Helical" evidence="6">
    <location>
        <begin position="634"/>
        <end position="654"/>
    </location>
</feature>
<organism evidence="7 8">
    <name type="scientific">Tritrichomonas musculus</name>
    <dbReference type="NCBI Taxonomy" id="1915356"/>
    <lineage>
        <taxon>Eukaryota</taxon>
        <taxon>Metamonada</taxon>
        <taxon>Parabasalia</taxon>
        <taxon>Tritrichomonadida</taxon>
        <taxon>Tritrichomonadidae</taxon>
        <taxon>Tritrichomonas</taxon>
    </lineage>
</organism>
<evidence type="ECO:0000313" key="7">
    <source>
        <dbReference type="EMBL" id="KAK8846371.1"/>
    </source>
</evidence>
<gene>
    <name evidence="7" type="ORF">M9Y10_020385</name>
</gene>
<evidence type="ECO:0000256" key="4">
    <source>
        <dbReference type="ARBA" id="ARBA00023136"/>
    </source>
</evidence>
<dbReference type="InterPro" id="IPR052081">
    <property type="entry name" value="Dispatched_Hh_regulator"/>
</dbReference>
<proteinExistence type="predicted"/>
<keyword evidence="4 6" id="KW-0472">Membrane</keyword>
<evidence type="ECO:0008006" key="9">
    <source>
        <dbReference type="Google" id="ProtNLM"/>
    </source>
</evidence>
<dbReference type="EMBL" id="JAPFFF010000029">
    <property type="protein sequence ID" value="KAK8846371.1"/>
    <property type="molecule type" value="Genomic_DNA"/>
</dbReference>
<comment type="subcellular location">
    <subcellularLocation>
        <location evidence="1">Membrane</location>
        <topology evidence="1">Multi-pass membrane protein</topology>
    </subcellularLocation>
</comment>
<evidence type="ECO:0000256" key="3">
    <source>
        <dbReference type="ARBA" id="ARBA00022989"/>
    </source>
</evidence>
<dbReference type="PANTHER" id="PTHR45951:SF3">
    <property type="entry name" value="PROTEIN DISPATCHED"/>
    <property type="match status" value="1"/>
</dbReference>
<feature type="transmembrane region" description="Helical" evidence="6">
    <location>
        <begin position="915"/>
        <end position="933"/>
    </location>
</feature>
<feature type="transmembrane region" description="Helical" evidence="6">
    <location>
        <begin position="386"/>
        <end position="408"/>
    </location>
</feature>
<keyword evidence="3 6" id="KW-1133">Transmembrane helix</keyword>
<feature type="transmembrane region" description="Helical" evidence="6">
    <location>
        <begin position="360"/>
        <end position="380"/>
    </location>
</feature>
<dbReference type="PANTHER" id="PTHR45951">
    <property type="entry name" value="PROTEIN DISPATCHED-RELATED"/>
    <property type="match status" value="1"/>
</dbReference>
<keyword evidence="5" id="KW-0325">Glycoprotein</keyword>
<keyword evidence="8" id="KW-1185">Reference proteome</keyword>